<gene>
    <name evidence="6" type="ORF">RHRU231_330135</name>
</gene>
<dbReference type="OrthoDB" id="5496274at2"/>
<dbReference type="Pfam" id="PF25601">
    <property type="entry name" value="AAA_lid_14"/>
    <property type="match status" value="1"/>
</dbReference>
<dbReference type="InterPro" id="IPR002078">
    <property type="entry name" value="Sigma_54_int"/>
</dbReference>
<dbReference type="GO" id="GO:0043565">
    <property type="term" value="F:sequence-specific DNA binding"/>
    <property type="evidence" value="ECO:0007669"/>
    <property type="project" value="InterPro"/>
</dbReference>
<keyword evidence="5" id="KW-0804">Transcription</keyword>
<dbReference type="Gene3D" id="3.40.50.300">
    <property type="entry name" value="P-loop containing nucleotide triphosphate hydrolases"/>
    <property type="match status" value="1"/>
</dbReference>
<dbReference type="Gene3D" id="1.10.8.60">
    <property type="match status" value="1"/>
</dbReference>
<dbReference type="InterPro" id="IPR002197">
    <property type="entry name" value="HTH_Fis"/>
</dbReference>
<evidence type="ECO:0000256" key="5">
    <source>
        <dbReference type="ARBA" id="ARBA00023163"/>
    </source>
</evidence>
<dbReference type="PANTHER" id="PTHR32071">
    <property type="entry name" value="TRANSCRIPTIONAL REGULATORY PROTEIN"/>
    <property type="match status" value="1"/>
</dbReference>
<evidence type="ECO:0000256" key="4">
    <source>
        <dbReference type="ARBA" id="ARBA00023125"/>
    </source>
</evidence>
<name>A0A098BG34_9NOCA</name>
<sequence length="611" mass="65218">MHHDHTGAGRPVKSADRRLRVAVARAGFLDSGEPDDSLVSSVVSASWRRSAAAGVRPSGGEVRFAGEVDRASRLVQCSLPVLDRLAEETVDVPVSIALTDAKAQVLMRLDGARAIGRLLDHVSLAPGFDYNEGQIGTNGVGTVLESGRAVQIEGAEHFHERFQPFACSGAPIRDPFSGRVAGVIDISCLTEHSSPLLTTVVRTAAAEIEQNLFRDRSARQHALFDAFVRADARGGAALMAIGSAMSLANPLAHTLLAPEDQRRVGEHVDYVIGHRARIDELLELSTGLSVRVRATRILAGEDTAGYLVEVSEAAASAAPLPSVPNRVREHRMHSGRVGLAAAGTDRLRSSGSSALWMRACDEIEEALSAGAKLLLTGEPGTGKASLASEIFHSLYAGGRSILVDGSETDLSGLTVPSANPTLYVLRNIQAMPGPLTTTLAETLAEPVAEHVFVVATMEESEEPPSETLAPLLAALDRTVHVPALRHRTDDIAGVVAQVLRKITGSQSRTVAPDAMRVLARYPWPRNIHEVEAALRCAVAHRPAGAITVEDLPEWCRHGPRRQLNAVESAERDLIAKVLRETGGNRVHAARALGISRSSLYRKLTLFGFTGE</sequence>
<evidence type="ECO:0000313" key="7">
    <source>
        <dbReference type="Proteomes" id="UP000042997"/>
    </source>
</evidence>
<keyword evidence="3" id="KW-0805">Transcription regulation</keyword>
<keyword evidence="2" id="KW-0067">ATP-binding</keyword>
<dbReference type="Pfam" id="PF02954">
    <property type="entry name" value="HTH_8"/>
    <property type="match status" value="1"/>
</dbReference>
<proteinExistence type="predicted"/>
<evidence type="ECO:0000256" key="2">
    <source>
        <dbReference type="ARBA" id="ARBA00022840"/>
    </source>
</evidence>
<dbReference type="RefSeq" id="WP_010593150.1">
    <property type="nucleotide sequence ID" value="NZ_CP023714.1"/>
</dbReference>
<dbReference type="SUPFAM" id="SSF46689">
    <property type="entry name" value="Homeodomain-like"/>
    <property type="match status" value="1"/>
</dbReference>
<protein>
    <submittedName>
        <fullName evidence="6">Transcriptional regulator</fullName>
    </submittedName>
</protein>
<dbReference type="GO" id="GO:0005524">
    <property type="term" value="F:ATP binding"/>
    <property type="evidence" value="ECO:0007669"/>
    <property type="project" value="UniProtKB-KW"/>
</dbReference>
<dbReference type="InterPro" id="IPR009057">
    <property type="entry name" value="Homeodomain-like_sf"/>
</dbReference>
<dbReference type="eggNOG" id="COG3284">
    <property type="taxonomic scope" value="Bacteria"/>
</dbReference>
<dbReference type="EMBL" id="CCSD01000043">
    <property type="protein sequence ID" value="CDZ87678.1"/>
    <property type="molecule type" value="Genomic_DNA"/>
</dbReference>
<dbReference type="GO" id="GO:0006355">
    <property type="term" value="P:regulation of DNA-templated transcription"/>
    <property type="evidence" value="ECO:0007669"/>
    <property type="project" value="InterPro"/>
</dbReference>
<evidence type="ECO:0000313" key="6">
    <source>
        <dbReference type="EMBL" id="CDZ87678.1"/>
    </source>
</evidence>
<organism evidence="6 7">
    <name type="scientific">Rhodococcus ruber</name>
    <dbReference type="NCBI Taxonomy" id="1830"/>
    <lineage>
        <taxon>Bacteria</taxon>
        <taxon>Bacillati</taxon>
        <taxon>Actinomycetota</taxon>
        <taxon>Actinomycetes</taxon>
        <taxon>Mycobacteriales</taxon>
        <taxon>Nocardiaceae</taxon>
        <taxon>Rhodococcus</taxon>
    </lineage>
</organism>
<keyword evidence="4" id="KW-0238">DNA-binding</keyword>
<dbReference type="PANTHER" id="PTHR32071:SF122">
    <property type="entry name" value="SIGMA FACTOR"/>
    <property type="match status" value="1"/>
</dbReference>
<dbReference type="AlphaFoldDB" id="A0A098BG34"/>
<dbReference type="PROSITE" id="PS50045">
    <property type="entry name" value="SIGMA54_INTERACT_4"/>
    <property type="match status" value="1"/>
</dbReference>
<dbReference type="SUPFAM" id="SSF52540">
    <property type="entry name" value="P-loop containing nucleoside triphosphate hydrolases"/>
    <property type="match status" value="1"/>
</dbReference>
<dbReference type="PRINTS" id="PR01590">
    <property type="entry name" value="HTHFIS"/>
</dbReference>
<dbReference type="Proteomes" id="UP000042997">
    <property type="component" value="Unassembled WGS sequence"/>
</dbReference>
<dbReference type="Gene3D" id="1.10.10.60">
    <property type="entry name" value="Homeodomain-like"/>
    <property type="match status" value="1"/>
</dbReference>
<dbReference type="KEGG" id="rrz:CS378_09670"/>
<dbReference type="Gene3D" id="3.30.450.40">
    <property type="match status" value="1"/>
</dbReference>
<dbReference type="InterPro" id="IPR058031">
    <property type="entry name" value="AAA_lid_NorR"/>
</dbReference>
<accession>A0A098BG34</accession>
<dbReference type="InterPro" id="IPR029016">
    <property type="entry name" value="GAF-like_dom_sf"/>
</dbReference>
<reference evidence="6 7" key="1">
    <citation type="journal article" date="2014" name="Genome Announc.">
        <title>Draft Genome Sequence of Propane- and Butane-Oxidizing Actinobacterium Rhodococcus ruber IEGM 231.</title>
        <authorList>
            <person name="Ivshina I.B."/>
            <person name="Kuyukina M.S."/>
            <person name="Krivoruchko A.V."/>
            <person name="Barbe V."/>
            <person name="Fischer C."/>
        </authorList>
    </citation>
    <scope>NUCLEOTIDE SEQUENCE [LARGE SCALE GENOMIC DNA]</scope>
</reference>
<keyword evidence="1" id="KW-0547">Nucleotide-binding</keyword>
<dbReference type="Pfam" id="PF01590">
    <property type="entry name" value="GAF"/>
    <property type="match status" value="1"/>
</dbReference>
<dbReference type="SUPFAM" id="SSF55781">
    <property type="entry name" value="GAF domain-like"/>
    <property type="match status" value="1"/>
</dbReference>
<evidence type="ECO:0000256" key="3">
    <source>
        <dbReference type="ARBA" id="ARBA00023015"/>
    </source>
</evidence>
<evidence type="ECO:0000256" key="1">
    <source>
        <dbReference type="ARBA" id="ARBA00022741"/>
    </source>
</evidence>
<dbReference type="InterPro" id="IPR003018">
    <property type="entry name" value="GAF"/>
</dbReference>
<dbReference type="InterPro" id="IPR027417">
    <property type="entry name" value="P-loop_NTPase"/>
</dbReference>